<dbReference type="SMART" id="SM01293">
    <property type="entry name" value="DUF3402"/>
    <property type="match status" value="1"/>
</dbReference>
<keyword evidence="3" id="KW-1133">Transmembrane helix</keyword>
<accession>A0A1B0B192</accession>
<feature type="region of interest" description="Disordered" evidence="2">
    <location>
        <begin position="333"/>
        <end position="403"/>
    </location>
</feature>
<dbReference type="InterPro" id="IPR021819">
    <property type="entry name" value="Far11/STRP_C"/>
</dbReference>
<feature type="compositionally biased region" description="Gly residues" evidence="2">
    <location>
        <begin position="346"/>
        <end position="359"/>
    </location>
</feature>
<sequence>MMLSTINNSFEQDTHDVDGNCDGPDLDFVYADVDSYQNEIAELYSYTEFSEFQQNVKAFEDQMEMYDLPPNWQKLDATAQRGIVMKLMNQLEVSNRQFRMQAARCILYLAQGCWAEVQSDEEQYQNTRDNVIVLYDQGVFTSFIDLLNMEIESACSPDIVAVKITNVTLADSADLRVILSVLYIITETIRDEKEKNSEDYKMIAESFVQEINSPLSDGELLAVKLLGMITRFCSGAAPHFPMKKVVLLLWKVSLLGLGGMEILKNIKNEYRIKAGLEPISEDTLEVTKCMRASSPPATANDILDNQNPKRNAFRRSLMKQRFLDEQEQMDIELTPGNESAPNNSNNGGGMGGTNNGGPNSGDDDYYRPFEDPSTTTANPNNLPSYNTPPNIQPPQITTRLPWTPKVRQKDIDQFLDISRNKFIGYSLIDDHESLAGLPQPIHEGVETLRRHMYVSLADIQIKKEEEIARNPISTQEDEIPATSAEILYQAVLPNLPQYMIALLKVLLAASPTSKSKTESINIMADVLPKKMPLTATQSTKLTVDMGRHKEVIVKAVSAIILLYLKHFKLNHVYQFEFMSQHLVFANCIPLVLKFFNQNITEYVSMKNTIPLLDFPSCVIGEQPDISGESYVYSGEVTDKPYSWRNVFSCINLLRILNKLIKWKHSRVMMLVVFKSAPILKKTLKVRHAMMQLYVLKLLKMQTKYLGRQWRKSNMKTMSAIYAKVRHRLNDDWAFGNDLESRPWDFQAEECTLRACVDRFNLRRYPEATQKCGSGGNNTNSAGNADNTTGVNMGGNVDGNGTASFGTGNANPGSGGAGQLHEYGIEGGFPSDEILTHSDFAFFGHSGWWDRKIELTDYFKANYSIWLEEEECNIYLFGISNVSSFVVKYTHNSPSYNKREDVHHDNIHTTEWYSGLATGNTLLASGIWLISKKINIKQFYCYCTCKLRVVHFIYCCSMGHVVFIAVTLPLLLKLGMPKSLWGGGQAPSQRSSTYWNMRRSPAK</sequence>
<name>A0A1B0B192_9MUSC</name>
<feature type="domain" description="Far11/STRP N-terminal" evidence="4">
    <location>
        <begin position="23"/>
        <end position="413"/>
    </location>
</feature>
<protein>
    <recommendedName>
        <fullName evidence="8">Far11/STRP C-terminal domain-containing protein</fullName>
    </recommendedName>
</protein>
<dbReference type="STRING" id="67801.A0A1B0B192"/>
<dbReference type="Pfam" id="PF07923">
    <property type="entry name" value="N1221"/>
    <property type="match status" value="1"/>
</dbReference>
<evidence type="ECO:0000256" key="2">
    <source>
        <dbReference type="SAM" id="MobiDB-lite"/>
    </source>
</evidence>
<keyword evidence="3" id="KW-0472">Membrane</keyword>
<evidence type="ECO:0000259" key="4">
    <source>
        <dbReference type="SMART" id="SM01292"/>
    </source>
</evidence>
<feature type="region of interest" description="Disordered" evidence="2">
    <location>
        <begin position="980"/>
        <end position="1002"/>
    </location>
</feature>
<evidence type="ECO:0000256" key="1">
    <source>
        <dbReference type="ARBA" id="ARBA00007062"/>
    </source>
</evidence>
<dbReference type="EnsemblMetazoa" id="GPPI015505-RA">
    <property type="protein sequence ID" value="GPPI015505-PA"/>
    <property type="gene ID" value="GPPI015505"/>
</dbReference>
<feature type="compositionally biased region" description="Polar residues" evidence="2">
    <location>
        <begin position="372"/>
        <end position="385"/>
    </location>
</feature>
<evidence type="ECO:0000256" key="3">
    <source>
        <dbReference type="SAM" id="Phobius"/>
    </source>
</evidence>
<dbReference type="VEuPathDB" id="VectorBase:GPPI015505"/>
<dbReference type="GO" id="GO:0007010">
    <property type="term" value="P:cytoskeleton organization"/>
    <property type="evidence" value="ECO:0007669"/>
    <property type="project" value="TreeGrafter"/>
</dbReference>
<feature type="compositionally biased region" description="Polar residues" evidence="2">
    <location>
        <begin position="985"/>
        <end position="994"/>
    </location>
</feature>
<dbReference type="PANTHER" id="PTHR13239">
    <property type="entry name" value="PROTEIN REQUIRED FOR HYPHAL ANASTOMOSIS HAM-2"/>
    <property type="match status" value="1"/>
</dbReference>
<feature type="domain" description="Far11/STRP C-terminal" evidence="5">
    <location>
        <begin position="438"/>
        <end position="862"/>
    </location>
</feature>
<proteinExistence type="inferred from homology"/>
<comment type="similarity">
    <text evidence="1">Belongs to the STRIP family.</text>
</comment>
<dbReference type="InterPro" id="IPR012486">
    <property type="entry name" value="Far11/STRP_N"/>
</dbReference>
<feature type="compositionally biased region" description="Low complexity" evidence="2">
    <location>
        <begin position="387"/>
        <end position="398"/>
    </location>
</feature>
<reference evidence="6" key="2">
    <citation type="submission" date="2020-05" db="UniProtKB">
        <authorList>
            <consortium name="EnsemblMetazoa"/>
        </authorList>
    </citation>
    <scope>IDENTIFICATION</scope>
    <source>
        <strain evidence="6">IAEA</strain>
    </source>
</reference>
<dbReference type="Pfam" id="PF11882">
    <property type="entry name" value="DUF3402"/>
    <property type="match status" value="2"/>
</dbReference>
<dbReference type="GO" id="GO:0005829">
    <property type="term" value="C:cytosol"/>
    <property type="evidence" value="ECO:0007669"/>
    <property type="project" value="TreeGrafter"/>
</dbReference>
<dbReference type="SMART" id="SM01292">
    <property type="entry name" value="N1221"/>
    <property type="match status" value="1"/>
</dbReference>
<dbReference type="PANTHER" id="PTHR13239:SF4">
    <property type="entry name" value="AT25231P"/>
    <property type="match status" value="1"/>
</dbReference>
<dbReference type="Proteomes" id="UP000092460">
    <property type="component" value="Unassembled WGS sequence"/>
</dbReference>
<dbReference type="EMBL" id="JXJN01007030">
    <property type="status" value="NOT_ANNOTATED_CDS"/>
    <property type="molecule type" value="Genomic_DNA"/>
</dbReference>
<reference evidence="7" key="1">
    <citation type="submission" date="2015-01" db="EMBL/GenBank/DDBJ databases">
        <authorList>
            <person name="Aksoy S."/>
            <person name="Warren W."/>
            <person name="Wilson R.K."/>
        </authorList>
    </citation>
    <scope>NUCLEOTIDE SEQUENCE [LARGE SCALE GENOMIC DNA]</scope>
    <source>
        <strain evidence="7">IAEA</strain>
    </source>
</reference>
<keyword evidence="7" id="KW-1185">Reference proteome</keyword>
<evidence type="ECO:0000313" key="6">
    <source>
        <dbReference type="EnsemblMetazoa" id="GPPI015505-PA"/>
    </source>
</evidence>
<feature type="compositionally biased region" description="Low complexity" evidence="2">
    <location>
        <begin position="335"/>
        <end position="345"/>
    </location>
</feature>
<dbReference type="InterPro" id="IPR040185">
    <property type="entry name" value="Far11/STRP"/>
</dbReference>
<organism evidence="6 7">
    <name type="scientific">Glossina palpalis gambiensis</name>
    <dbReference type="NCBI Taxonomy" id="67801"/>
    <lineage>
        <taxon>Eukaryota</taxon>
        <taxon>Metazoa</taxon>
        <taxon>Ecdysozoa</taxon>
        <taxon>Arthropoda</taxon>
        <taxon>Hexapoda</taxon>
        <taxon>Insecta</taxon>
        <taxon>Pterygota</taxon>
        <taxon>Neoptera</taxon>
        <taxon>Endopterygota</taxon>
        <taxon>Diptera</taxon>
        <taxon>Brachycera</taxon>
        <taxon>Muscomorpha</taxon>
        <taxon>Hippoboscoidea</taxon>
        <taxon>Glossinidae</taxon>
        <taxon>Glossina</taxon>
    </lineage>
</organism>
<dbReference type="AlphaFoldDB" id="A0A1B0B192"/>
<evidence type="ECO:0000259" key="5">
    <source>
        <dbReference type="SMART" id="SM01293"/>
    </source>
</evidence>
<feature type="transmembrane region" description="Helical" evidence="3">
    <location>
        <begin position="911"/>
        <end position="930"/>
    </location>
</feature>
<feature type="transmembrane region" description="Helical" evidence="3">
    <location>
        <begin position="951"/>
        <end position="971"/>
    </location>
</feature>
<keyword evidence="3" id="KW-0812">Transmembrane</keyword>
<evidence type="ECO:0000313" key="7">
    <source>
        <dbReference type="Proteomes" id="UP000092460"/>
    </source>
</evidence>
<evidence type="ECO:0008006" key="8">
    <source>
        <dbReference type="Google" id="ProtNLM"/>
    </source>
</evidence>